<evidence type="ECO:0000256" key="5">
    <source>
        <dbReference type="ARBA" id="ARBA00023136"/>
    </source>
</evidence>
<dbReference type="EMBL" id="UZAF01003921">
    <property type="protein sequence ID" value="VDO13288.1"/>
    <property type="molecule type" value="Genomic_DNA"/>
</dbReference>
<dbReference type="InterPro" id="IPR000276">
    <property type="entry name" value="GPCR_Rhodpsn"/>
</dbReference>
<dbReference type="PRINTS" id="PR00237">
    <property type="entry name" value="GPCRRHODOPSN"/>
</dbReference>
<name>A0A0N4VXZ4_HAEPC</name>
<dbReference type="Pfam" id="PF00001">
    <property type="entry name" value="7tm_1"/>
    <property type="match status" value="1"/>
</dbReference>
<dbReference type="AlphaFoldDB" id="A0A0N4VXZ4"/>
<accession>A0A0N4VXZ4</accession>
<keyword evidence="11" id="KW-1185">Reference proteome</keyword>
<evidence type="ECO:0000313" key="10">
    <source>
        <dbReference type="EMBL" id="VDO13288.1"/>
    </source>
</evidence>
<dbReference type="OrthoDB" id="5857921at2759"/>
<comment type="subcellular location">
    <subcellularLocation>
        <location evidence="1">Membrane</location>
        <topology evidence="1">Multi-pass membrane protein</topology>
    </subcellularLocation>
</comment>
<gene>
    <name evidence="10" type="ORF">HPLM_LOCUS2162</name>
</gene>
<dbReference type="Gene3D" id="1.20.1070.10">
    <property type="entry name" value="Rhodopsin 7-helix transmembrane proteins"/>
    <property type="match status" value="1"/>
</dbReference>
<feature type="transmembrane region" description="Helical" evidence="8">
    <location>
        <begin position="70"/>
        <end position="89"/>
    </location>
</feature>
<evidence type="ECO:0000256" key="4">
    <source>
        <dbReference type="ARBA" id="ARBA00023040"/>
    </source>
</evidence>
<sequence length="228" mass="26204">MTVKDTQFCAMDVDQPEQQKRLIYFAFIAFFMVPAFLMTMMYCQIGARIAAKDSLLSVDKNEMRAKATHTAIRMLISVVVSFFLCWLPFHIQRLLSLFISYYEGNVSPAVETLFSLVYYISGCCYYSNSAMNPILYNLFSAKYRKAFCLTILGRRVAMKIRPQWFSARSKLLKQIDQIFDCRRSIQDRSSRHFTSPNSSARLKLEKRPLCIKTNGTTANGAIADFHPA</sequence>
<keyword evidence="6" id="KW-0675">Receptor</keyword>
<evidence type="ECO:0000256" key="8">
    <source>
        <dbReference type="SAM" id="Phobius"/>
    </source>
</evidence>
<proteinExistence type="predicted"/>
<dbReference type="GO" id="GO:0008188">
    <property type="term" value="F:neuropeptide receptor activity"/>
    <property type="evidence" value="ECO:0007669"/>
    <property type="project" value="TreeGrafter"/>
</dbReference>
<dbReference type="InterPro" id="IPR017452">
    <property type="entry name" value="GPCR_Rhodpsn_7TM"/>
</dbReference>
<dbReference type="SUPFAM" id="SSF81321">
    <property type="entry name" value="Family A G protein-coupled receptor-like"/>
    <property type="match status" value="1"/>
</dbReference>
<dbReference type="WBParaSite" id="HPLM_0000216401-mRNA-1">
    <property type="protein sequence ID" value="HPLM_0000216401-mRNA-1"/>
    <property type="gene ID" value="HPLM_0000216401"/>
</dbReference>
<feature type="transmembrane region" description="Helical" evidence="8">
    <location>
        <begin position="22"/>
        <end position="43"/>
    </location>
</feature>
<evidence type="ECO:0000259" key="9">
    <source>
        <dbReference type="PROSITE" id="PS50262"/>
    </source>
</evidence>
<keyword evidence="4" id="KW-0297">G-protein coupled receptor</keyword>
<protein>
    <submittedName>
        <fullName evidence="12">G_PROTEIN_RECEP_F1_2 domain-containing protein</fullName>
    </submittedName>
</protein>
<reference evidence="10 11" key="2">
    <citation type="submission" date="2018-11" db="EMBL/GenBank/DDBJ databases">
        <authorList>
            <consortium name="Pathogen Informatics"/>
        </authorList>
    </citation>
    <scope>NUCLEOTIDE SEQUENCE [LARGE SCALE GENOMIC DNA]</scope>
    <source>
        <strain evidence="10 11">MHpl1</strain>
    </source>
</reference>
<evidence type="ECO:0000256" key="7">
    <source>
        <dbReference type="ARBA" id="ARBA00023224"/>
    </source>
</evidence>
<organism evidence="12">
    <name type="scientific">Haemonchus placei</name>
    <name type="common">Barber's pole worm</name>
    <dbReference type="NCBI Taxonomy" id="6290"/>
    <lineage>
        <taxon>Eukaryota</taxon>
        <taxon>Metazoa</taxon>
        <taxon>Ecdysozoa</taxon>
        <taxon>Nematoda</taxon>
        <taxon>Chromadorea</taxon>
        <taxon>Rhabditida</taxon>
        <taxon>Rhabditina</taxon>
        <taxon>Rhabditomorpha</taxon>
        <taxon>Strongyloidea</taxon>
        <taxon>Trichostrongylidae</taxon>
        <taxon>Haemonchus</taxon>
    </lineage>
</organism>
<reference evidence="12" key="1">
    <citation type="submission" date="2017-02" db="UniProtKB">
        <authorList>
            <consortium name="WormBaseParasite"/>
        </authorList>
    </citation>
    <scope>IDENTIFICATION</scope>
</reference>
<dbReference type="GO" id="GO:0005886">
    <property type="term" value="C:plasma membrane"/>
    <property type="evidence" value="ECO:0007669"/>
    <property type="project" value="TreeGrafter"/>
</dbReference>
<keyword evidence="5 8" id="KW-0472">Membrane</keyword>
<keyword evidence="3 8" id="KW-1133">Transmembrane helix</keyword>
<dbReference type="Proteomes" id="UP000268014">
    <property type="component" value="Unassembled WGS sequence"/>
</dbReference>
<evidence type="ECO:0000313" key="11">
    <source>
        <dbReference type="Proteomes" id="UP000268014"/>
    </source>
</evidence>
<dbReference type="PROSITE" id="PS50262">
    <property type="entry name" value="G_PROTEIN_RECEP_F1_2"/>
    <property type="match status" value="1"/>
</dbReference>
<evidence type="ECO:0000313" key="12">
    <source>
        <dbReference type="WBParaSite" id="HPLM_0000216401-mRNA-1"/>
    </source>
</evidence>
<keyword evidence="7" id="KW-0807">Transducer</keyword>
<dbReference type="PANTHER" id="PTHR24243">
    <property type="entry name" value="G-PROTEIN COUPLED RECEPTOR"/>
    <property type="match status" value="1"/>
</dbReference>
<evidence type="ECO:0000256" key="6">
    <source>
        <dbReference type="ARBA" id="ARBA00023170"/>
    </source>
</evidence>
<feature type="domain" description="G-protein coupled receptors family 1 profile" evidence="9">
    <location>
        <begin position="1"/>
        <end position="136"/>
    </location>
</feature>
<evidence type="ECO:0000256" key="1">
    <source>
        <dbReference type="ARBA" id="ARBA00004141"/>
    </source>
</evidence>
<evidence type="ECO:0000256" key="3">
    <source>
        <dbReference type="ARBA" id="ARBA00022989"/>
    </source>
</evidence>
<keyword evidence="2 8" id="KW-0812">Transmembrane</keyword>
<dbReference type="STRING" id="6290.A0A0N4VXZ4"/>
<evidence type="ECO:0000256" key="2">
    <source>
        <dbReference type="ARBA" id="ARBA00022692"/>
    </source>
</evidence>
<dbReference type="PANTHER" id="PTHR24243:SF208">
    <property type="entry name" value="PYROKININ-1 RECEPTOR"/>
    <property type="match status" value="1"/>
</dbReference>